<dbReference type="Proteomes" id="UP000321436">
    <property type="component" value="Unassembled WGS sequence"/>
</dbReference>
<feature type="domain" description="FecR protein" evidence="1">
    <location>
        <begin position="188"/>
        <end position="283"/>
    </location>
</feature>
<dbReference type="GO" id="GO:0016989">
    <property type="term" value="F:sigma factor antagonist activity"/>
    <property type="evidence" value="ECO:0007669"/>
    <property type="project" value="TreeGrafter"/>
</dbReference>
<comment type="caution">
    <text evidence="3">The sequence shown here is derived from an EMBL/GenBank/DDBJ whole genome shotgun (WGS) entry which is preliminary data.</text>
</comment>
<dbReference type="PANTHER" id="PTHR30273:SF2">
    <property type="entry name" value="PROTEIN FECR"/>
    <property type="match status" value="1"/>
</dbReference>
<accession>A0A512RT05</accession>
<dbReference type="InterPro" id="IPR012373">
    <property type="entry name" value="Ferrdict_sens_TM"/>
</dbReference>
<sequence>MEKEQFTSLFQKYLQNRCSPDELRTLLDALAEPGRQELARKLVHEQFNIPVPDQTGSSDPQLQNRLQARLDNILATIDASEPVVIEHPARKSRQWGWWAAAVVMLGAGYWYFNQSRPGAAGPELVQEQTDLQPGRNAAVLTLSSGEQIPLDSNASGVLSTQGNTAVINSGGQLSYQTQQPSGMLVYNTLTTAKGNQYRLVLPDGTKAWLNAATAIKYPVAFTGDQRLVEVSGEVYFEVTHNDKQPFIVKAGGQIIEDMGTAFNVNAYPDDHAVKTTLTEGAVKIGGTILKPGQQAIAANGKLKVSGVDTSQVLAWKNGLFSFRHTPLEEVMKQLSRWYDVEVVYAGDMPEMFFGGKISRNTKASVVLTILQKSGIFFKIQDRKIIVTKQPELITE</sequence>
<gene>
    <name evidence="3" type="ORF">CCY01nite_50880</name>
</gene>
<name>A0A512RT05_9BACT</name>
<dbReference type="InterPro" id="IPR006860">
    <property type="entry name" value="FecR"/>
</dbReference>
<dbReference type="AlphaFoldDB" id="A0A512RT05"/>
<dbReference type="Gene3D" id="2.60.120.1440">
    <property type="match status" value="1"/>
</dbReference>
<evidence type="ECO:0000259" key="2">
    <source>
        <dbReference type="Pfam" id="PF16344"/>
    </source>
</evidence>
<protein>
    <recommendedName>
        <fullName evidence="5">Iron dicitrate transporter FecR</fullName>
    </recommendedName>
</protein>
<dbReference type="EMBL" id="BKAU01000009">
    <property type="protein sequence ID" value="GEP98828.1"/>
    <property type="molecule type" value="Genomic_DNA"/>
</dbReference>
<evidence type="ECO:0000259" key="1">
    <source>
        <dbReference type="Pfam" id="PF04773"/>
    </source>
</evidence>
<dbReference type="PANTHER" id="PTHR30273">
    <property type="entry name" value="PERIPLASMIC SIGNAL SENSOR AND SIGMA FACTOR ACTIVATOR FECR-RELATED"/>
    <property type="match status" value="1"/>
</dbReference>
<feature type="domain" description="Protein FecR C-terminal" evidence="2">
    <location>
        <begin position="320"/>
        <end position="386"/>
    </location>
</feature>
<dbReference type="Gene3D" id="3.55.50.30">
    <property type="match status" value="1"/>
</dbReference>
<dbReference type="Pfam" id="PF04773">
    <property type="entry name" value="FecR"/>
    <property type="match status" value="1"/>
</dbReference>
<organism evidence="3 4">
    <name type="scientific">Chitinophaga cymbidii</name>
    <dbReference type="NCBI Taxonomy" id="1096750"/>
    <lineage>
        <taxon>Bacteria</taxon>
        <taxon>Pseudomonadati</taxon>
        <taxon>Bacteroidota</taxon>
        <taxon>Chitinophagia</taxon>
        <taxon>Chitinophagales</taxon>
        <taxon>Chitinophagaceae</taxon>
        <taxon>Chitinophaga</taxon>
    </lineage>
</organism>
<dbReference type="InterPro" id="IPR032508">
    <property type="entry name" value="FecR_C"/>
</dbReference>
<evidence type="ECO:0000313" key="3">
    <source>
        <dbReference type="EMBL" id="GEP98828.1"/>
    </source>
</evidence>
<dbReference type="Pfam" id="PF16344">
    <property type="entry name" value="FecR_C"/>
    <property type="match status" value="1"/>
</dbReference>
<keyword evidence="4" id="KW-1185">Reference proteome</keyword>
<dbReference type="OrthoDB" id="625980at2"/>
<proteinExistence type="predicted"/>
<evidence type="ECO:0008006" key="5">
    <source>
        <dbReference type="Google" id="ProtNLM"/>
    </source>
</evidence>
<dbReference type="RefSeq" id="WP_146867453.1">
    <property type="nucleotide sequence ID" value="NZ_BKAU01000009.1"/>
</dbReference>
<evidence type="ECO:0000313" key="4">
    <source>
        <dbReference type="Proteomes" id="UP000321436"/>
    </source>
</evidence>
<reference evidence="3 4" key="1">
    <citation type="submission" date="2019-07" db="EMBL/GenBank/DDBJ databases">
        <title>Whole genome shotgun sequence of Chitinophaga cymbidii NBRC 109752.</title>
        <authorList>
            <person name="Hosoyama A."/>
            <person name="Uohara A."/>
            <person name="Ohji S."/>
            <person name="Ichikawa N."/>
        </authorList>
    </citation>
    <scope>NUCLEOTIDE SEQUENCE [LARGE SCALE GENOMIC DNA]</scope>
    <source>
        <strain evidence="3 4">NBRC 109752</strain>
    </source>
</reference>